<dbReference type="RefSeq" id="WP_344450336.1">
    <property type="nucleotide sequence ID" value="NZ_BAAATZ010000007.1"/>
</dbReference>
<dbReference type="SUPFAM" id="SSF51905">
    <property type="entry name" value="FAD/NAD(P)-binding domain"/>
    <property type="match status" value="1"/>
</dbReference>
<proteinExistence type="predicted"/>
<evidence type="ECO:0000313" key="4">
    <source>
        <dbReference type="Proteomes" id="UP001501842"/>
    </source>
</evidence>
<dbReference type="Pfam" id="PF01593">
    <property type="entry name" value="Amino_oxidase"/>
    <property type="match status" value="1"/>
</dbReference>
<dbReference type="InterPro" id="IPR050464">
    <property type="entry name" value="Zeta_carotene_desat/Oxidored"/>
</dbReference>
<dbReference type="EMBL" id="BAAATZ010000007">
    <property type="protein sequence ID" value="GAA2724864.1"/>
    <property type="molecule type" value="Genomic_DNA"/>
</dbReference>
<dbReference type="InterPro" id="IPR002937">
    <property type="entry name" value="Amino_oxidase"/>
</dbReference>
<dbReference type="InterPro" id="IPR036188">
    <property type="entry name" value="FAD/NAD-bd_sf"/>
</dbReference>
<dbReference type="PANTHER" id="PTHR42923">
    <property type="entry name" value="PROTOPORPHYRINOGEN OXIDASE"/>
    <property type="match status" value="1"/>
</dbReference>
<name>A0ABP6GNX7_9ACTN</name>
<feature type="signal peptide" evidence="1">
    <location>
        <begin position="1"/>
        <end position="32"/>
    </location>
</feature>
<dbReference type="Proteomes" id="UP001501842">
    <property type="component" value="Unassembled WGS sequence"/>
</dbReference>
<feature type="domain" description="Amine oxidase" evidence="2">
    <location>
        <begin position="286"/>
        <end position="543"/>
    </location>
</feature>
<dbReference type="InterPro" id="IPR006311">
    <property type="entry name" value="TAT_signal"/>
</dbReference>
<dbReference type="Pfam" id="PF13450">
    <property type="entry name" value="NAD_binding_8"/>
    <property type="match status" value="1"/>
</dbReference>
<reference evidence="4" key="1">
    <citation type="journal article" date="2019" name="Int. J. Syst. Evol. Microbiol.">
        <title>The Global Catalogue of Microorganisms (GCM) 10K type strain sequencing project: providing services to taxonomists for standard genome sequencing and annotation.</title>
        <authorList>
            <consortium name="The Broad Institute Genomics Platform"/>
            <consortium name="The Broad Institute Genome Sequencing Center for Infectious Disease"/>
            <person name="Wu L."/>
            <person name="Ma J."/>
        </authorList>
    </citation>
    <scope>NUCLEOTIDE SEQUENCE [LARGE SCALE GENOMIC DNA]</scope>
    <source>
        <strain evidence="4">JCM 8201</strain>
    </source>
</reference>
<gene>
    <name evidence="3" type="ORF">GCM10010439_23490</name>
</gene>
<keyword evidence="1" id="KW-0732">Signal</keyword>
<dbReference type="PROSITE" id="PS51318">
    <property type="entry name" value="TAT"/>
    <property type="match status" value="1"/>
</dbReference>
<evidence type="ECO:0000256" key="1">
    <source>
        <dbReference type="SAM" id="SignalP"/>
    </source>
</evidence>
<dbReference type="Gene3D" id="3.50.50.60">
    <property type="entry name" value="FAD/NAD(P)-binding domain"/>
    <property type="match status" value="1"/>
</dbReference>
<accession>A0ABP6GNX7</accession>
<sequence>MKGPEMNPSRRRVLAGSALALAPALLPAPALAAGPKRDVAVLGGGMSGLAVAQELVERGFNVSVYERKALGGKARSLPVPGTGTGGRLPLPGEHGFRFFPGFYRHVTDTMRRIPFPGNAGGVRDNLVDISAGRLSRSGGRADLGVPDLKGGGGIDVDWLRETFTGLLQQVTALPAAEIGFFVNRYIVYVTSSEDRRYGQWENVSWWNFIRAEGKSAEYQAIVAKFLTRGLVAVKEEVASTRTVGNMGQAFLLSAAGLGTDGDAGLARMLNAPTNEAWIDPWTRHLRELGVNFHLGQTVEALDVKNGRIDAARTVDAAGKRHRIDADWFVCAVPPNRAVDLWSREVLAHAPELEGTRHLHTDWMNGIQFYLRETPRGLGELLSFMDSPWQLTAILQSSIWNRDFTRDYGDGNVADCLSLDISDWDAPGILYGRPAKQCSPAEVAKECWAQMKAHLEDTGASVLPDGVLHSWFLDPAITWHPGLGRNTNDEPLTVNTIGTWTRRPRARTGIPNLFVAGDYVQTNTDLATMESANESARAAANALLEAADSPAAPAETWKLYQPPELDALKKLDAQRYKAGRPHLFDV</sequence>
<keyword evidence="4" id="KW-1185">Reference proteome</keyword>
<evidence type="ECO:0000313" key="3">
    <source>
        <dbReference type="EMBL" id="GAA2724864.1"/>
    </source>
</evidence>
<organism evidence="3 4">
    <name type="scientific">Actinocorallia aurantiaca</name>
    <dbReference type="NCBI Taxonomy" id="46204"/>
    <lineage>
        <taxon>Bacteria</taxon>
        <taxon>Bacillati</taxon>
        <taxon>Actinomycetota</taxon>
        <taxon>Actinomycetes</taxon>
        <taxon>Streptosporangiales</taxon>
        <taxon>Thermomonosporaceae</taxon>
        <taxon>Actinocorallia</taxon>
    </lineage>
</organism>
<feature type="chain" id="PRO_5045670701" evidence="1">
    <location>
        <begin position="33"/>
        <end position="585"/>
    </location>
</feature>
<dbReference type="PANTHER" id="PTHR42923:SF46">
    <property type="entry name" value="AMINE OXIDASE"/>
    <property type="match status" value="1"/>
</dbReference>
<evidence type="ECO:0000259" key="2">
    <source>
        <dbReference type="Pfam" id="PF01593"/>
    </source>
</evidence>
<protein>
    <submittedName>
        <fullName evidence="3">FAD-dependent oxidoreductase</fullName>
    </submittedName>
</protein>
<comment type="caution">
    <text evidence="3">The sequence shown here is derived from an EMBL/GenBank/DDBJ whole genome shotgun (WGS) entry which is preliminary data.</text>
</comment>